<dbReference type="PANTHER" id="PTHR11136:SF0">
    <property type="entry name" value="DIHYDROFOLATE SYNTHETASE-RELATED"/>
    <property type="match status" value="1"/>
</dbReference>
<comment type="catalytic activity">
    <reaction evidence="19">
        <text>(6R)-5,10-methylenetetrahydrofolyl-(gamma-L-Glu)(n) + L-glutamate + ATP = (6R)-5,10-methylenetetrahydrofolyl-(gamma-L-Glu)(n+1) + ADP + phosphate + H(+)</text>
        <dbReference type="Rhea" id="RHEA:51912"/>
        <dbReference type="Rhea" id="RHEA-COMP:13257"/>
        <dbReference type="Rhea" id="RHEA-COMP:13258"/>
        <dbReference type="ChEBI" id="CHEBI:15378"/>
        <dbReference type="ChEBI" id="CHEBI:29985"/>
        <dbReference type="ChEBI" id="CHEBI:30616"/>
        <dbReference type="ChEBI" id="CHEBI:43474"/>
        <dbReference type="ChEBI" id="CHEBI:136572"/>
        <dbReference type="ChEBI" id="CHEBI:456216"/>
        <dbReference type="EC" id="6.3.2.17"/>
    </reaction>
</comment>
<evidence type="ECO:0000256" key="5">
    <source>
        <dbReference type="ARBA" id="ARBA00013023"/>
    </source>
</evidence>
<dbReference type="EMBL" id="CP133548">
    <property type="protein sequence ID" value="WMS87703.1"/>
    <property type="molecule type" value="Genomic_DNA"/>
</dbReference>
<evidence type="ECO:0000256" key="20">
    <source>
        <dbReference type="ARBA" id="ARBA00049161"/>
    </source>
</evidence>
<evidence type="ECO:0000256" key="16">
    <source>
        <dbReference type="ARBA" id="ARBA00032510"/>
    </source>
</evidence>
<dbReference type="AlphaFoldDB" id="A0AA51RUG2"/>
<evidence type="ECO:0000256" key="9">
    <source>
        <dbReference type="ARBA" id="ARBA00022723"/>
    </source>
</evidence>
<dbReference type="InterPro" id="IPR001645">
    <property type="entry name" value="Folylpolyglutamate_synth"/>
</dbReference>
<evidence type="ECO:0000256" key="13">
    <source>
        <dbReference type="ARBA" id="ARBA00022909"/>
    </source>
</evidence>
<keyword evidence="9" id="KW-0479">Metal-binding</keyword>
<evidence type="ECO:0000256" key="4">
    <source>
        <dbReference type="ARBA" id="ARBA00008276"/>
    </source>
</evidence>
<keyword evidence="13" id="KW-0289">Folate biosynthesis</keyword>
<evidence type="ECO:0000256" key="11">
    <source>
        <dbReference type="ARBA" id="ARBA00022840"/>
    </source>
</evidence>
<dbReference type="Pfam" id="PF08245">
    <property type="entry name" value="Mur_ligase_M"/>
    <property type="match status" value="1"/>
</dbReference>
<evidence type="ECO:0000259" key="23">
    <source>
        <dbReference type="Pfam" id="PF08245"/>
    </source>
</evidence>
<dbReference type="GO" id="GO:0005737">
    <property type="term" value="C:cytoplasm"/>
    <property type="evidence" value="ECO:0007669"/>
    <property type="project" value="TreeGrafter"/>
</dbReference>
<dbReference type="EC" id="6.3.2.17" evidence="6"/>
<organism evidence="24 25">
    <name type="scientific">Pleionea litopenaei</name>
    <dbReference type="NCBI Taxonomy" id="3070815"/>
    <lineage>
        <taxon>Bacteria</taxon>
        <taxon>Pseudomonadati</taxon>
        <taxon>Pseudomonadota</taxon>
        <taxon>Gammaproteobacteria</taxon>
        <taxon>Oceanospirillales</taxon>
        <taxon>Pleioneaceae</taxon>
        <taxon>Pleionea</taxon>
    </lineage>
</organism>
<comment type="catalytic activity">
    <reaction evidence="17">
        <text>(6S)-5,6,7,8-tetrahydrofolyl-(gamma-L-Glu)(n) + L-glutamate + ATP = (6S)-5,6,7,8-tetrahydrofolyl-(gamma-L-Glu)(n+1) + ADP + phosphate + H(+)</text>
        <dbReference type="Rhea" id="RHEA:10580"/>
        <dbReference type="Rhea" id="RHEA-COMP:14738"/>
        <dbReference type="Rhea" id="RHEA-COMP:14740"/>
        <dbReference type="ChEBI" id="CHEBI:15378"/>
        <dbReference type="ChEBI" id="CHEBI:29985"/>
        <dbReference type="ChEBI" id="CHEBI:30616"/>
        <dbReference type="ChEBI" id="CHEBI:43474"/>
        <dbReference type="ChEBI" id="CHEBI:141005"/>
        <dbReference type="ChEBI" id="CHEBI:456216"/>
        <dbReference type="EC" id="6.3.2.17"/>
    </reaction>
</comment>
<reference evidence="24 25" key="1">
    <citation type="submission" date="2023-08" db="EMBL/GenBank/DDBJ databases">
        <title>Pleionea litopenaei sp. nov., isolated from stomach of juvenile Litopenaeus vannamei.</title>
        <authorList>
            <person name="Rho A.M."/>
            <person name="Hwang C.Y."/>
        </authorList>
    </citation>
    <scope>NUCLEOTIDE SEQUENCE [LARGE SCALE GENOMIC DNA]</scope>
    <source>
        <strain evidence="24 25">HL-JVS1</strain>
    </source>
</reference>
<dbReference type="GO" id="GO:0008841">
    <property type="term" value="F:dihydrofolate synthase activity"/>
    <property type="evidence" value="ECO:0007669"/>
    <property type="project" value="UniProtKB-EC"/>
</dbReference>
<evidence type="ECO:0000256" key="14">
    <source>
        <dbReference type="ARBA" id="ARBA00030048"/>
    </source>
</evidence>
<gene>
    <name evidence="24" type="ORF">Q9312_01980</name>
</gene>
<keyword evidence="25" id="KW-1185">Reference proteome</keyword>
<comment type="catalytic activity">
    <reaction evidence="20">
        <text>7,8-dihydropteroate + L-glutamate + ATP = 7,8-dihydrofolate + ADP + phosphate + H(+)</text>
        <dbReference type="Rhea" id="RHEA:23584"/>
        <dbReference type="ChEBI" id="CHEBI:15378"/>
        <dbReference type="ChEBI" id="CHEBI:17839"/>
        <dbReference type="ChEBI" id="CHEBI:29985"/>
        <dbReference type="ChEBI" id="CHEBI:30616"/>
        <dbReference type="ChEBI" id="CHEBI:43474"/>
        <dbReference type="ChEBI" id="CHEBI:57451"/>
        <dbReference type="ChEBI" id="CHEBI:456216"/>
        <dbReference type="EC" id="6.3.2.12"/>
    </reaction>
</comment>
<feature type="domain" description="Mur ligase C-terminal" evidence="22">
    <location>
        <begin position="273"/>
        <end position="392"/>
    </location>
</feature>
<evidence type="ECO:0000256" key="10">
    <source>
        <dbReference type="ARBA" id="ARBA00022741"/>
    </source>
</evidence>
<evidence type="ECO:0000256" key="6">
    <source>
        <dbReference type="ARBA" id="ARBA00013025"/>
    </source>
</evidence>
<evidence type="ECO:0000256" key="1">
    <source>
        <dbReference type="ARBA" id="ARBA00002714"/>
    </source>
</evidence>
<evidence type="ECO:0000256" key="7">
    <source>
        <dbReference type="ARBA" id="ARBA00019357"/>
    </source>
</evidence>
<dbReference type="InterPro" id="IPR013221">
    <property type="entry name" value="Mur_ligase_cen"/>
</dbReference>
<evidence type="ECO:0000259" key="22">
    <source>
        <dbReference type="Pfam" id="PF02875"/>
    </source>
</evidence>
<dbReference type="EC" id="6.3.2.12" evidence="5"/>
<accession>A0AA51RUG2</accession>
<sequence length="407" mass="45104">MNTLAQWLDYIESLHPQHIEMGLQRIEGVAKRLRLLEFDAPVIVVGGTNGKGSCVATIESLAKVSGLSTAAYTSPHLLRFNERLRFNQQELSDENWVEALEIIENAREDTQLTYFEFTTLAALWLIKQLGPEIIVLEVGLGGRLDAVNMVNNDVAIITSIGMDHEDWLGNTLDAIAKEKAGIARPGKPVLLCGEEVASLVMPYLPDDSQAMNVNDAWRLEGEFLQPLDAAVEKHASRLYPDSVRAATVALKSLNVAISKDNFATALEQAVLPGRWEQLSSEPDLWLDVAHNPQAVANLAQKVRATGKRRWIFICAMLKDKKSTESLAHLTSIEGTWYFADSQGPRGMTGQELLDRCSSDLSNKYVISDIETELPGIIRDCEKDCGIVVFGSFYIVSTVSEWFKDKTL</sequence>
<comment type="function">
    <text evidence="1">Functions in two distinct reactions of the de novo folate biosynthetic pathway. Catalyzes the addition of a glutamate residue to dihydropteroate (7,8-dihydropteroate or H2Pte) to form dihydrofolate (7,8-dihydrofolate monoglutamate or H2Pte-Glu). Also catalyzes successive additions of L-glutamate to tetrahydrofolate or 10-formyltetrahydrofolate or 5,10-methylenetetrahydrofolate, leading to folylpolyglutamate derivatives.</text>
</comment>
<evidence type="ECO:0000256" key="8">
    <source>
        <dbReference type="ARBA" id="ARBA00022598"/>
    </source>
</evidence>
<dbReference type="GO" id="GO:0046656">
    <property type="term" value="P:folic acid biosynthetic process"/>
    <property type="evidence" value="ECO:0007669"/>
    <property type="project" value="UniProtKB-KW"/>
</dbReference>
<dbReference type="Gene3D" id="3.40.1190.10">
    <property type="entry name" value="Mur-like, catalytic domain"/>
    <property type="match status" value="1"/>
</dbReference>
<comment type="pathway">
    <text evidence="3">Cofactor biosynthesis; tetrahydrofolylpolyglutamate biosynthesis.</text>
</comment>
<dbReference type="SUPFAM" id="SSF53623">
    <property type="entry name" value="MurD-like peptide ligases, catalytic domain"/>
    <property type="match status" value="1"/>
</dbReference>
<dbReference type="Pfam" id="PF02875">
    <property type="entry name" value="Mur_ligase_C"/>
    <property type="match status" value="1"/>
</dbReference>
<evidence type="ECO:0000313" key="24">
    <source>
        <dbReference type="EMBL" id="WMS87703.1"/>
    </source>
</evidence>
<evidence type="ECO:0000313" key="25">
    <source>
        <dbReference type="Proteomes" id="UP001239782"/>
    </source>
</evidence>
<dbReference type="GO" id="GO:0005524">
    <property type="term" value="F:ATP binding"/>
    <property type="evidence" value="ECO:0007669"/>
    <property type="project" value="UniProtKB-KW"/>
</dbReference>
<evidence type="ECO:0000256" key="2">
    <source>
        <dbReference type="ARBA" id="ARBA00004799"/>
    </source>
</evidence>
<dbReference type="PANTHER" id="PTHR11136">
    <property type="entry name" value="FOLYLPOLYGLUTAMATE SYNTHASE-RELATED"/>
    <property type="match status" value="1"/>
</dbReference>
<dbReference type="InterPro" id="IPR036615">
    <property type="entry name" value="Mur_ligase_C_dom_sf"/>
</dbReference>
<dbReference type="RefSeq" id="WP_309202846.1">
    <property type="nucleotide sequence ID" value="NZ_CP133548.1"/>
</dbReference>
<comment type="catalytic activity">
    <reaction evidence="18">
        <text>10-formyltetrahydrofolyl-(gamma-L-Glu)(n) + L-glutamate + ATP = 10-formyltetrahydrofolyl-(gamma-L-Glu)(n+1) + ADP + phosphate + H(+)</text>
        <dbReference type="Rhea" id="RHEA:51904"/>
        <dbReference type="Rhea" id="RHEA-COMP:13088"/>
        <dbReference type="Rhea" id="RHEA-COMP:14300"/>
        <dbReference type="ChEBI" id="CHEBI:15378"/>
        <dbReference type="ChEBI" id="CHEBI:29985"/>
        <dbReference type="ChEBI" id="CHEBI:30616"/>
        <dbReference type="ChEBI" id="CHEBI:43474"/>
        <dbReference type="ChEBI" id="CHEBI:134413"/>
        <dbReference type="ChEBI" id="CHEBI:456216"/>
        <dbReference type="EC" id="6.3.2.17"/>
    </reaction>
</comment>
<proteinExistence type="inferred from homology"/>
<keyword evidence="10 21" id="KW-0547">Nucleotide-binding</keyword>
<dbReference type="SUPFAM" id="SSF53244">
    <property type="entry name" value="MurD-like peptide ligases, peptide-binding domain"/>
    <property type="match status" value="1"/>
</dbReference>
<comment type="similarity">
    <text evidence="4 21">Belongs to the folylpolyglutamate synthase family.</text>
</comment>
<dbReference type="GO" id="GO:0004326">
    <property type="term" value="F:tetrahydrofolylpolyglutamate synthase activity"/>
    <property type="evidence" value="ECO:0007669"/>
    <property type="project" value="UniProtKB-EC"/>
</dbReference>
<evidence type="ECO:0000256" key="12">
    <source>
        <dbReference type="ARBA" id="ARBA00022842"/>
    </source>
</evidence>
<keyword evidence="11 21" id="KW-0067">ATP-binding</keyword>
<evidence type="ECO:0000256" key="17">
    <source>
        <dbReference type="ARBA" id="ARBA00047493"/>
    </source>
</evidence>
<comment type="pathway">
    <text evidence="2">Cofactor biosynthesis; tetrahydrofolate biosynthesis; 7,8-dihydrofolate from 2-amino-4-hydroxy-6-hydroxymethyl-7,8-dihydropteridine diphosphate and 4-aminobenzoate: step 2/2.</text>
</comment>
<dbReference type="GO" id="GO:0046872">
    <property type="term" value="F:metal ion binding"/>
    <property type="evidence" value="ECO:0007669"/>
    <property type="project" value="UniProtKB-KW"/>
</dbReference>
<evidence type="ECO:0000256" key="3">
    <source>
        <dbReference type="ARBA" id="ARBA00005150"/>
    </source>
</evidence>
<dbReference type="NCBIfam" id="TIGR01499">
    <property type="entry name" value="folC"/>
    <property type="match status" value="1"/>
</dbReference>
<dbReference type="InterPro" id="IPR004101">
    <property type="entry name" value="Mur_ligase_C"/>
</dbReference>
<dbReference type="Gene3D" id="3.90.190.20">
    <property type="entry name" value="Mur ligase, C-terminal domain"/>
    <property type="match status" value="1"/>
</dbReference>
<keyword evidence="12" id="KW-0460">Magnesium</keyword>
<evidence type="ECO:0000256" key="21">
    <source>
        <dbReference type="PIRNR" id="PIRNR001563"/>
    </source>
</evidence>
<evidence type="ECO:0000256" key="19">
    <source>
        <dbReference type="ARBA" id="ARBA00049035"/>
    </source>
</evidence>
<keyword evidence="8 21" id="KW-0436">Ligase</keyword>
<dbReference type="Proteomes" id="UP001239782">
    <property type="component" value="Chromosome"/>
</dbReference>
<dbReference type="KEGG" id="plei:Q9312_01980"/>
<protein>
    <recommendedName>
        <fullName evidence="7">Dihydrofolate synthase/folylpolyglutamate synthase</fullName>
        <ecNumber evidence="5">6.3.2.12</ecNumber>
        <ecNumber evidence="6">6.3.2.17</ecNumber>
    </recommendedName>
    <alternativeName>
        <fullName evidence="16">Folylpoly-gamma-glutamate synthetase-dihydrofolate synthetase</fullName>
    </alternativeName>
    <alternativeName>
        <fullName evidence="14">Folylpolyglutamate synthetase</fullName>
    </alternativeName>
    <alternativeName>
        <fullName evidence="15">Tetrahydrofolylpolyglutamate synthase</fullName>
    </alternativeName>
</protein>
<evidence type="ECO:0000256" key="15">
    <source>
        <dbReference type="ARBA" id="ARBA00030592"/>
    </source>
</evidence>
<feature type="domain" description="Mur ligase central" evidence="23">
    <location>
        <begin position="45"/>
        <end position="183"/>
    </location>
</feature>
<name>A0AA51RUG2_9GAMM</name>
<evidence type="ECO:0000256" key="18">
    <source>
        <dbReference type="ARBA" id="ARBA00047808"/>
    </source>
</evidence>
<dbReference type="PIRSF" id="PIRSF001563">
    <property type="entry name" value="Folylpolyglu_synth"/>
    <property type="match status" value="1"/>
</dbReference>
<dbReference type="InterPro" id="IPR036565">
    <property type="entry name" value="Mur-like_cat_sf"/>
</dbReference>